<feature type="chain" id="PRO_5018085244" description="Limonene-1,2-epoxide hydrolase domain-containing protein" evidence="2">
    <location>
        <begin position="27"/>
        <end position="328"/>
    </location>
</feature>
<dbReference type="EMBL" id="QRAN01000015">
    <property type="protein sequence ID" value="RLQ21142.1"/>
    <property type="molecule type" value="Genomic_DNA"/>
</dbReference>
<dbReference type="InterPro" id="IPR032710">
    <property type="entry name" value="NTF2-like_dom_sf"/>
</dbReference>
<name>A0A3L7DZ55_9GAMM</name>
<feature type="domain" description="Limonene-1,2-epoxide hydrolase" evidence="3">
    <location>
        <begin position="209"/>
        <end position="320"/>
    </location>
</feature>
<protein>
    <recommendedName>
        <fullName evidence="3">Limonene-1,2-epoxide hydrolase domain-containing protein</fullName>
    </recommendedName>
</protein>
<keyword evidence="5" id="KW-1185">Reference proteome</keyword>
<dbReference type="AlphaFoldDB" id="A0A3L7DZ55"/>
<gene>
    <name evidence="4" type="ORF">DWB85_13720</name>
</gene>
<evidence type="ECO:0000313" key="4">
    <source>
        <dbReference type="EMBL" id="RLQ21142.1"/>
    </source>
</evidence>
<keyword evidence="2" id="KW-0732">Signal</keyword>
<dbReference type="Pfam" id="PF07858">
    <property type="entry name" value="LEH"/>
    <property type="match status" value="2"/>
</dbReference>
<feature type="compositionally biased region" description="Polar residues" evidence="1">
    <location>
        <begin position="28"/>
        <end position="39"/>
    </location>
</feature>
<dbReference type="SUPFAM" id="SSF54427">
    <property type="entry name" value="NTF2-like"/>
    <property type="match status" value="2"/>
</dbReference>
<feature type="domain" description="Limonene-1,2-epoxide hydrolase" evidence="3">
    <location>
        <begin position="64"/>
        <end position="178"/>
    </location>
</feature>
<dbReference type="OrthoDB" id="9781757at2"/>
<feature type="signal peptide" evidence="2">
    <location>
        <begin position="1"/>
        <end position="26"/>
    </location>
</feature>
<evidence type="ECO:0000313" key="5">
    <source>
        <dbReference type="Proteomes" id="UP000265509"/>
    </source>
</evidence>
<dbReference type="PROSITE" id="PS51257">
    <property type="entry name" value="PROKAR_LIPOPROTEIN"/>
    <property type="match status" value="1"/>
</dbReference>
<evidence type="ECO:0000256" key="1">
    <source>
        <dbReference type="SAM" id="MobiDB-lite"/>
    </source>
</evidence>
<organism evidence="4 5">
    <name type="scientific">Seongchinamella sediminis</name>
    <dbReference type="NCBI Taxonomy" id="2283635"/>
    <lineage>
        <taxon>Bacteria</taxon>
        <taxon>Pseudomonadati</taxon>
        <taxon>Pseudomonadota</taxon>
        <taxon>Gammaproteobacteria</taxon>
        <taxon>Cellvibrionales</taxon>
        <taxon>Halieaceae</taxon>
        <taxon>Seongchinamella</taxon>
    </lineage>
</organism>
<evidence type="ECO:0000259" key="3">
    <source>
        <dbReference type="Pfam" id="PF07858"/>
    </source>
</evidence>
<feature type="region of interest" description="Disordered" evidence="1">
    <location>
        <begin position="28"/>
        <end position="58"/>
    </location>
</feature>
<accession>A0A3L7DZ55</accession>
<dbReference type="Proteomes" id="UP000265509">
    <property type="component" value="Unassembled WGS sequence"/>
</dbReference>
<comment type="caution">
    <text evidence="4">The sequence shown here is derived from an EMBL/GenBank/DDBJ whole genome shotgun (WGS) entry which is preliminary data.</text>
</comment>
<dbReference type="Gene3D" id="3.10.450.50">
    <property type="match status" value="2"/>
</dbReference>
<dbReference type="InterPro" id="IPR013100">
    <property type="entry name" value="LEH"/>
</dbReference>
<evidence type="ECO:0000256" key="2">
    <source>
        <dbReference type="SAM" id="SignalP"/>
    </source>
</evidence>
<reference evidence="4 5" key="1">
    <citation type="submission" date="2018-07" db="EMBL/GenBank/DDBJ databases">
        <title>Halioglobus sp. genome submission.</title>
        <authorList>
            <person name="Ye M.-Q."/>
            <person name="Du Z.-J."/>
        </authorList>
    </citation>
    <scope>NUCLEOTIDE SEQUENCE [LARGE SCALE GENOMIC DNA]</scope>
    <source>
        <strain evidence="4 5">U0301</strain>
    </source>
</reference>
<proteinExistence type="predicted"/>
<sequence>MVLMKQARILSLMLVVLLGGAGCAQANPDSTAVSAQPSAGSAEPKSASAGATGDNSMTDSEKLAVAQSMLDAWSGLDWERVYQLFGEHGALHNVMLDPIVGEDKLRQRLQGFETGLSRMDFIVLRMGLLDGNVVIERLESFDFNGKSGIVPVVGVMTIEDGQVRLWREYYDRNWLLSELGLVEGEPAHPVAPDEPAAGLGEMSDADKLAVAQAMLDAYEALDWDKVASLIARDGVVHYVEKEPMHGPEAMRAHIERVGPALTRVAFKDLRMGVIDGVVMIERVDDFDYNGHHVSVPVFGSMEIADGKIKVWREYYDHEQMRRGMGLIE</sequence>